<evidence type="ECO:0000256" key="1">
    <source>
        <dbReference type="ARBA" id="ARBA00004365"/>
    </source>
</evidence>
<feature type="region of interest" description="Disordered" evidence="8">
    <location>
        <begin position="304"/>
        <end position="323"/>
    </location>
</feature>
<dbReference type="PROSITE" id="PS00588">
    <property type="entry name" value="FLAGELLA_BB_ROD"/>
    <property type="match status" value="1"/>
</dbReference>
<keyword evidence="4" id="KW-0472">Membrane</keyword>
<dbReference type="InterPro" id="IPR019776">
    <property type="entry name" value="Flagellar_basal_body_rod_CS"/>
</dbReference>
<dbReference type="InterPro" id="IPR020013">
    <property type="entry name" value="Flagellar_FlgE/F/G"/>
</dbReference>
<gene>
    <name evidence="11" type="ORF">WR25_13692</name>
</gene>
<dbReference type="InterPro" id="IPR037925">
    <property type="entry name" value="FlgE/F/G-like"/>
</dbReference>
<proteinExistence type="inferred from homology"/>
<dbReference type="PRINTS" id="PR01008">
    <property type="entry name" value="FLGLRINGFLGH"/>
</dbReference>
<protein>
    <submittedName>
        <fullName evidence="11">Uncharacterized protein</fullName>
    </submittedName>
</protein>
<evidence type="ECO:0000256" key="3">
    <source>
        <dbReference type="ARBA" id="ARBA00022729"/>
    </source>
</evidence>
<dbReference type="NCBIfam" id="TIGR03506">
    <property type="entry name" value="FlgEFG_subfam"/>
    <property type="match status" value="1"/>
</dbReference>
<evidence type="ECO:0000259" key="9">
    <source>
        <dbReference type="Pfam" id="PF00460"/>
    </source>
</evidence>
<dbReference type="InterPro" id="IPR012834">
    <property type="entry name" value="FlgG_G_neg"/>
</dbReference>
<evidence type="ECO:0000256" key="4">
    <source>
        <dbReference type="ARBA" id="ARBA00023136"/>
    </source>
</evidence>
<comment type="caution">
    <text evidence="11">The sequence shown here is derived from an EMBL/GenBank/DDBJ whole genome shotgun (WGS) entry which is preliminary data.</text>
</comment>
<reference evidence="11 12" key="1">
    <citation type="journal article" date="2017" name="Curr. Biol.">
        <title>Genome architecture and evolution of a unichromosomal asexual nematode.</title>
        <authorList>
            <person name="Fradin H."/>
            <person name="Zegar C."/>
            <person name="Gutwein M."/>
            <person name="Lucas J."/>
            <person name="Kovtun M."/>
            <person name="Corcoran D."/>
            <person name="Baugh L.R."/>
            <person name="Kiontke K."/>
            <person name="Gunsalus K."/>
            <person name="Fitch D.H."/>
            <person name="Piano F."/>
        </authorList>
    </citation>
    <scope>NUCLEOTIDE SEQUENCE [LARGE SCALE GENOMIC DNA]</scope>
    <source>
        <strain evidence="11">PF1309</strain>
    </source>
</reference>
<dbReference type="Pfam" id="PF02107">
    <property type="entry name" value="FlgH"/>
    <property type="match status" value="1"/>
</dbReference>
<dbReference type="InterPro" id="IPR001444">
    <property type="entry name" value="Flag_bb_rod_N"/>
</dbReference>
<evidence type="ECO:0000256" key="5">
    <source>
        <dbReference type="ARBA" id="ARBA00023143"/>
    </source>
</evidence>
<dbReference type="Proteomes" id="UP000218231">
    <property type="component" value="Unassembled WGS sequence"/>
</dbReference>
<organism evidence="11 12">
    <name type="scientific">Diploscapter pachys</name>
    <dbReference type="NCBI Taxonomy" id="2018661"/>
    <lineage>
        <taxon>Eukaryota</taxon>
        <taxon>Metazoa</taxon>
        <taxon>Ecdysozoa</taxon>
        <taxon>Nematoda</taxon>
        <taxon>Chromadorea</taxon>
        <taxon>Rhabditida</taxon>
        <taxon>Rhabditina</taxon>
        <taxon>Rhabditomorpha</taxon>
        <taxon>Rhabditoidea</taxon>
        <taxon>Rhabditidae</taxon>
        <taxon>Diploscapter</taxon>
    </lineage>
</organism>
<dbReference type="EMBL" id="LIAE01009403">
    <property type="protein sequence ID" value="PAV69908.1"/>
    <property type="molecule type" value="Genomic_DNA"/>
</dbReference>
<feature type="domain" description="Flagellar basal body rod protein N-terminal" evidence="9">
    <location>
        <begin position="2"/>
        <end position="31"/>
    </location>
</feature>
<dbReference type="InterPro" id="IPR053967">
    <property type="entry name" value="LlgE_F_G-like_D1"/>
</dbReference>
<feature type="domain" description="Flagellar hook protein FlgE/F/G-like D1" evidence="10">
    <location>
        <begin position="92"/>
        <end position="155"/>
    </location>
</feature>
<evidence type="ECO:0000259" key="10">
    <source>
        <dbReference type="Pfam" id="PF22692"/>
    </source>
</evidence>
<evidence type="ECO:0000256" key="7">
    <source>
        <dbReference type="ARBA" id="ARBA00025933"/>
    </source>
</evidence>
<evidence type="ECO:0000313" key="11">
    <source>
        <dbReference type="EMBL" id="PAV69908.1"/>
    </source>
</evidence>
<dbReference type="OrthoDB" id="8299981at2759"/>
<evidence type="ECO:0000256" key="8">
    <source>
        <dbReference type="SAM" id="MobiDB-lite"/>
    </source>
</evidence>
<keyword evidence="5" id="KW-0975">Bacterial flagellum</keyword>
<accession>A0A2A2K7K3</accession>
<dbReference type="STRING" id="2018661.A0A2A2K7K3"/>
<dbReference type="AlphaFoldDB" id="A0A2A2K7K3"/>
<comment type="subcellular location">
    <subcellularLocation>
        <location evidence="1">Bacterial flagellum</location>
    </subcellularLocation>
    <subcellularLocation>
        <location evidence="2">Cell outer membrane</location>
    </subcellularLocation>
</comment>
<dbReference type="InterPro" id="IPR000527">
    <property type="entry name" value="Flag_Lring"/>
</dbReference>
<dbReference type="PANTHER" id="PTHR34933">
    <property type="entry name" value="FLAGELLAR L-RING PROTEIN"/>
    <property type="match status" value="1"/>
</dbReference>
<keyword evidence="12" id="KW-1185">Reference proteome</keyword>
<dbReference type="NCBIfam" id="TIGR02488">
    <property type="entry name" value="flgG_G_neg"/>
    <property type="match status" value="1"/>
</dbReference>
<evidence type="ECO:0000313" key="12">
    <source>
        <dbReference type="Proteomes" id="UP000218231"/>
    </source>
</evidence>
<dbReference type="PANTHER" id="PTHR34933:SF1">
    <property type="entry name" value="FLAGELLAR L-RING PROTEIN"/>
    <property type="match status" value="1"/>
</dbReference>
<sequence>MHIARTGLDAQDTRMRVISNNLANVNTTAFKKDRAAFETLAYQTVTAPGSQSTAETKYATGLNLGTGVRVQGTARIDTQGSLTQTGNSFDLALDGDGYFQIQMPGGQLGYTRAGNFNRSPEGLLVTSEGYQVQPGITVPANATSVSIGTDGTVTAQIPGQTTGSTLGQIQIASFPNPTGLQSTGDNYLRETASTCNMASAPNPFRPGAFVVSHWAEIALAAASSLLVLAALTPGEANASIFGKKKPAEDFTVVRAPMTPPPAPANGAIFQASDGYAPLYEGWRARRVGDPLTIVLVENTAASKSSSSKLDSSGQGGITPPTTGPLSLFGATDASMSGTRGFNGQGQANQANSLSGEVSVTVAAVYPNGTMLVQGQKRVTLNRGDEFVRIKGLVRSADISADNRVLSTRVADAQISYTGKGDVARAGRQGWLGRFFSVVSPF</sequence>
<dbReference type="SUPFAM" id="SSF117143">
    <property type="entry name" value="Flagellar hook protein flgE"/>
    <property type="match status" value="1"/>
</dbReference>
<evidence type="ECO:0000256" key="2">
    <source>
        <dbReference type="ARBA" id="ARBA00004442"/>
    </source>
</evidence>
<dbReference type="Pfam" id="PF00460">
    <property type="entry name" value="Flg_bb_rod"/>
    <property type="match status" value="1"/>
</dbReference>
<keyword evidence="6" id="KW-0998">Cell outer membrane</keyword>
<dbReference type="Pfam" id="PF22692">
    <property type="entry name" value="LlgE_F_G_D1"/>
    <property type="match status" value="1"/>
</dbReference>
<dbReference type="GO" id="GO:0003774">
    <property type="term" value="F:cytoskeletal motor activity"/>
    <property type="evidence" value="ECO:0007669"/>
    <property type="project" value="InterPro"/>
</dbReference>
<comment type="subunit">
    <text evidence="7">The basal body constitutes a major portion of the flagellar organelle and consists of four rings (L,P,S, and M) mounted on a central rod. The rod consists of about 26 subunits of FlgG in the distal portion, and FlgB, FlgC and FlgF are thought to build up the proximal portion of the rod with about 6 subunits each.</text>
</comment>
<dbReference type="HAMAP" id="MF_00415">
    <property type="entry name" value="FlgH"/>
    <property type="match status" value="1"/>
</dbReference>
<evidence type="ECO:0000256" key="6">
    <source>
        <dbReference type="ARBA" id="ARBA00023237"/>
    </source>
</evidence>
<keyword evidence="3" id="KW-0732">Signal</keyword>
<name>A0A2A2K7K3_9BILA</name>